<keyword evidence="4" id="KW-1185">Reference proteome</keyword>
<evidence type="ECO:0000259" key="2">
    <source>
        <dbReference type="PROSITE" id="PS51857"/>
    </source>
</evidence>
<evidence type="ECO:0000313" key="4">
    <source>
        <dbReference type="Proteomes" id="UP000001973"/>
    </source>
</evidence>
<dbReference type="Gene3D" id="2.40.50.140">
    <property type="entry name" value="Nucleic acid-binding proteins"/>
    <property type="match status" value="1"/>
</dbReference>
<dbReference type="CDD" id="cd04458">
    <property type="entry name" value="CSP_CDS"/>
    <property type="match status" value="1"/>
</dbReference>
<dbReference type="OrthoDB" id="4382049at2"/>
<protein>
    <submittedName>
        <fullName evidence="3">DNA-binding protein</fullName>
    </submittedName>
</protein>
<dbReference type="InParanoid" id="Q9ZBH4"/>
<dbReference type="EMBL" id="AL939127">
    <property type="protein sequence ID" value="CAA22748.1"/>
    <property type="molecule type" value="Genomic_DNA"/>
</dbReference>
<proteinExistence type="predicted"/>
<dbReference type="SUPFAM" id="SSF50249">
    <property type="entry name" value="Nucleic acid-binding proteins"/>
    <property type="match status" value="1"/>
</dbReference>
<feature type="region of interest" description="Disordered" evidence="1">
    <location>
        <begin position="89"/>
        <end position="113"/>
    </location>
</feature>
<evidence type="ECO:0000256" key="1">
    <source>
        <dbReference type="SAM" id="MobiDB-lite"/>
    </source>
</evidence>
<dbReference type="GO" id="GO:0010468">
    <property type="term" value="P:regulation of gene expression"/>
    <property type="evidence" value="ECO:0000318"/>
    <property type="project" value="GO_Central"/>
</dbReference>
<dbReference type="GO" id="GO:0003677">
    <property type="term" value="F:DNA binding"/>
    <property type="evidence" value="ECO:0007669"/>
    <property type="project" value="UniProtKB-KW"/>
</dbReference>
<feature type="compositionally biased region" description="Basic and acidic residues" evidence="1">
    <location>
        <begin position="89"/>
        <end position="100"/>
    </location>
</feature>
<reference evidence="3 4" key="1">
    <citation type="journal article" date="1996" name="Mol. Microbiol.">
        <title>A set of ordered cosmids and a detailed genetic and physical map for the 8 Mb Streptomyces coelicolor A3(2) chromosome.</title>
        <authorList>
            <person name="Redenbach M."/>
            <person name="Kieser H.M."/>
            <person name="Denapaite D."/>
            <person name="Eichner A."/>
            <person name="Cullum J."/>
            <person name="Kinashi H."/>
            <person name="Hopwood D.A."/>
        </authorList>
    </citation>
    <scope>NUCLEOTIDE SEQUENCE [LARGE SCALE GENOMIC DNA]</scope>
    <source>
        <strain evidence="4">ATCC BAA-471 / A3(2) / M145</strain>
    </source>
</reference>
<dbReference type="AlphaFoldDB" id="Q9ZBH4"/>
<dbReference type="PANTHER" id="PTHR11544">
    <property type="entry name" value="COLD SHOCK DOMAIN CONTAINING PROTEINS"/>
    <property type="match status" value="1"/>
</dbReference>
<accession>Q9ZBH4</accession>
<dbReference type="SMART" id="SM00357">
    <property type="entry name" value="CSP"/>
    <property type="match status" value="1"/>
</dbReference>
<dbReference type="eggNOG" id="COG1278">
    <property type="taxonomic scope" value="Bacteria"/>
</dbReference>
<dbReference type="HOGENOM" id="CLU_1874275_0_0_11"/>
<dbReference type="PIR" id="T35926">
    <property type="entry name" value="T35926"/>
</dbReference>
<dbReference type="KEGG" id="sco:SCO6439"/>
<reference evidence="3 4" key="2">
    <citation type="journal article" date="2002" name="Nature">
        <title>Complete genome sequence of the model actinomycete Streptomyces coelicolor A3(2).</title>
        <authorList>
            <person name="Bentley S.D."/>
            <person name="Chater K.F."/>
            <person name="Cerdeno-Tarraga A.M."/>
            <person name="Challis G.L."/>
            <person name="Thomson N.R."/>
            <person name="James K.D."/>
            <person name="Harris D.E."/>
            <person name="Quail M.A."/>
            <person name="Kieser H."/>
            <person name="Harper D."/>
            <person name="Bateman A."/>
            <person name="Brown S."/>
            <person name="Chandra G."/>
            <person name="Chen C.W."/>
            <person name="Collins M."/>
            <person name="Cronin A."/>
            <person name="Fraser A."/>
            <person name="Goble A."/>
            <person name="Hidalgo J."/>
            <person name="Hornsby T."/>
            <person name="Howarth S."/>
            <person name="Huang C.H."/>
            <person name="Kieser T."/>
            <person name="Larke L."/>
            <person name="Murphy L."/>
            <person name="Oliver K."/>
            <person name="O'Neil S."/>
            <person name="Rabbinowitsch E."/>
            <person name="Rajandream M.A."/>
            <person name="Rutherford K."/>
            <person name="Rutter S."/>
            <person name="Seeger K."/>
            <person name="Saunders D."/>
            <person name="Sharp S."/>
            <person name="Squares R."/>
            <person name="Squares S."/>
            <person name="Taylor K."/>
            <person name="Warren T."/>
            <person name="Wietzorrek A."/>
            <person name="Woodward J."/>
            <person name="Barrell B.G."/>
            <person name="Parkhill J."/>
            <person name="Hopwood D.A."/>
        </authorList>
    </citation>
    <scope>NUCLEOTIDE SEQUENCE [LARGE SCALE GENOMIC DNA]</scope>
    <source>
        <strain evidence="4">ATCC BAA-471 / A3(2) / M145</strain>
    </source>
</reference>
<dbReference type="PROSITE" id="PS51857">
    <property type="entry name" value="CSD_2"/>
    <property type="match status" value="1"/>
</dbReference>
<name>Q9ZBH4_STRCO</name>
<dbReference type="PhylomeDB" id="Q9ZBH4"/>
<organism evidence="3 4">
    <name type="scientific">Streptomyces coelicolor (strain ATCC BAA-471 / A3(2) / M145)</name>
    <dbReference type="NCBI Taxonomy" id="100226"/>
    <lineage>
        <taxon>Bacteria</taxon>
        <taxon>Bacillati</taxon>
        <taxon>Actinomycetota</taxon>
        <taxon>Actinomycetes</taxon>
        <taxon>Kitasatosporales</taxon>
        <taxon>Streptomycetaceae</taxon>
        <taxon>Streptomyces</taxon>
        <taxon>Streptomyces albidoflavus group</taxon>
    </lineage>
</organism>
<dbReference type="SMR" id="Q9ZBH4"/>
<dbReference type="InterPro" id="IPR012340">
    <property type="entry name" value="NA-bd_OB-fold"/>
</dbReference>
<dbReference type="Pfam" id="PF00313">
    <property type="entry name" value="CSD"/>
    <property type="match status" value="1"/>
</dbReference>
<gene>
    <name evidence="3" type="ordered locus">SCO6439</name>
    <name evidence="3" type="ORF">SC9B5.06c</name>
</gene>
<dbReference type="PaxDb" id="100226-SCO6439"/>
<dbReference type="PRINTS" id="PR00050">
    <property type="entry name" value="COLDSHOCK"/>
</dbReference>
<dbReference type="EMBL" id="AL645882">
    <property type="protein sequence ID" value="CAA22748.1"/>
    <property type="molecule type" value="Genomic_DNA"/>
</dbReference>
<dbReference type="GO" id="GO:0003676">
    <property type="term" value="F:nucleic acid binding"/>
    <property type="evidence" value="ECO:0000318"/>
    <property type="project" value="GO_Central"/>
</dbReference>
<sequence length="162" mass="17913">MVPFRGWAPDEGGFQRLGVRMVAGRVVRFDGTRGYGFIAPEDGGEDVFLHVNDLLIPEESVRSGLVVEFEVESGERGLKASGIRLPEGERQPVARRHQEAAPRTAMSDENGHPMCDVLSPEEYRRDVTELLLTASPQLTAEQILTIRGALVKFSEGHGWVED</sequence>
<dbReference type="InterPro" id="IPR050181">
    <property type="entry name" value="Cold_shock_domain"/>
</dbReference>
<keyword evidence="3" id="KW-0238">DNA-binding</keyword>
<evidence type="ECO:0000313" key="3">
    <source>
        <dbReference type="EMBL" id="CAA22748.1"/>
    </source>
</evidence>
<dbReference type="InterPro" id="IPR011129">
    <property type="entry name" value="CSD"/>
</dbReference>
<feature type="domain" description="CSD" evidence="2">
    <location>
        <begin position="21"/>
        <end position="85"/>
    </location>
</feature>
<dbReference type="PATRIC" id="fig|100226.15.peg.6539"/>
<dbReference type="STRING" id="100226.gene:17764096"/>
<dbReference type="InterPro" id="IPR002059">
    <property type="entry name" value="CSP_DNA-bd"/>
</dbReference>
<dbReference type="Proteomes" id="UP000001973">
    <property type="component" value="Chromosome"/>
</dbReference>